<accession>A0A4U8Q8R4</accession>
<dbReference type="PANTHER" id="PTHR43479:SF11">
    <property type="entry name" value="ACREF_ENVCD OPERON REPRESSOR-RELATED"/>
    <property type="match status" value="1"/>
</dbReference>
<evidence type="ECO:0000313" key="4">
    <source>
        <dbReference type="EMBL" id="TLD00939.1"/>
    </source>
</evidence>
<dbReference type="InterPro" id="IPR001647">
    <property type="entry name" value="HTH_TetR"/>
</dbReference>
<dbReference type="Proteomes" id="UP000306509">
    <property type="component" value="Unassembled WGS sequence"/>
</dbReference>
<evidence type="ECO:0000256" key="1">
    <source>
        <dbReference type="ARBA" id="ARBA00023125"/>
    </source>
</evidence>
<gene>
    <name evidence="4" type="ORF">DSM106044_02139</name>
</gene>
<evidence type="ECO:0000256" key="2">
    <source>
        <dbReference type="PROSITE-ProRule" id="PRU00335"/>
    </source>
</evidence>
<keyword evidence="4" id="KW-0808">Transferase</keyword>
<dbReference type="PROSITE" id="PS50977">
    <property type="entry name" value="HTH_TETR_2"/>
    <property type="match status" value="1"/>
</dbReference>
<sequence length="174" mass="20524">MNNTNNPTALQSQKWILQALLNLMKKNDYDKISVSEICRIAELDRRTFYRNFDSKNDVLEQYIKDISSDYMTKFNNANISDRYSATLLFFEFWERYIPFIVNIQKCGLSDFVFIRFEKFVESNQTLLVDRLDNNMVIDYIFAYRIGGFWNVMLTWAANNANITAAELANIISKE</sequence>
<keyword evidence="5" id="KW-1185">Reference proteome</keyword>
<dbReference type="AlphaFoldDB" id="A0A4U8Q8R4"/>
<dbReference type="InterPro" id="IPR050624">
    <property type="entry name" value="HTH-type_Tx_Regulator"/>
</dbReference>
<protein>
    <submittedName>
        <fullName evidence="4">Putative dihydroxyacetone kinase regulator</fullName>
    </submittedName>
</protein>
<dbReference type="RefSeq" id="WP_138002416.1">
    <property type="nucleotide sequence ID" value="NZ_QGQD01000045.1"/>
</dbReference>
<proteinExistence type="predicted"/>
<reference evidence="4 5" key="1">
    <citation type="journal article" date="2019" name="Anaerobe">
        <title>Detection of Robinsoniella peoriensis in multiple bone samples of a trauma patient.</title>
        <authorList>
            <person name="Schrottner P."/>
            <person name="Hartwich K."/>
            <person name="Bunk B."/>
            <person name="Schober I."/>
            <person name="Helbig S."/>
            <person name="Rudolph W.W."/>
            <person name="Gunzer F."/>
        </authorList>
    </citation>
    <scope>NUCLEOTIDE SEQUENCE [LARGE SCALE GENOMIC DNA]</scope>
    <source>
        <strain evidence="4 5">DSM 106044</strain>
    </source>
</reference>
<name>A0A4U8Q8R4_9FIRM</name>
<dbReference type="EMBL" id="QGQD01000045">
    <property type="protein sequence ID" value="TLD00939.1"/>
    <property type="molecule type" value="Genomic_DNA"/>
</dbReference>
<keyword evidence="1 2" id="KW-0238">DNA-binding</keyword>
<organism evidence="4 5">
    <name type="scientific">Robinsoniella peoriensis</name>
    <dbReference type="NCBI Taxonomy" id="180332"/>
    <lineage>
        <taxon>Bacteria</taxon>
        <taxon>Bacillati</taxon>
        <taxon>Bacillota</taxon>
        <taxon>Clostridia</taxon>
        <taxon>Lachnospirales</taxon>
        <taxon>Lachnospiraceae</taxon>
        <taxon>Robinsoniella</taxon>
    </lineage>
</organism>
<feature type="DNA-binding region" description="H-T-H motif" evidence="2">
    <location>
        <begin position="33"/>
        <end position="52"/>
    </location>
</feature>
<dbReference type="InterPro" id="IPR009057">
    <property type="entry name" value="Homeodomain-like_sf"/>
</dbReference>
<dbReference type="SUPFAM" id="SSF46689">
    <property type="entry name" value="Homeodomain-like"/>
    <property type="match status" value="1"/>
</dbReference>
<evidence type="ECO:0000259" key="3">
    <source>
        <dbReference type="PROSITE" id="PS50977"/>
    </source>
</evidence>
<dbReference type="Pfam" id="PF00440">
    <property type="entry name" value="TetR_N"/>
    <property type="match status" value="1"/>
</dbReference>
<dbReference type="GO" id="GO:0016301">
    <property type="term" value="F:kinase activity"/>
    <property type="evidence" value="ECO:0007669"/>
    <property type="project" value="UniProtKB-KW"/>
</dbReference>
<dbReference type="PANTHER" id="PTHR43479">
    <property type="entry name" value="ACREF/ENVCD OPERON REPRESSOR-RELATED"/>
    <property type="match status" value="1"/>
</dbReference>
<dbReference type="GO" id="GO:0003677">
    <property type="term" value="F:DNA binding"/>
    <property type="evidence" value="ECO:0007669"/>
    <property type="project" value="UniProtKB-UniRule"/>
</dbReference>
<feature type="domain" description="HTH tetR-type" evidence="3">
    <location>
        <begin position="10"/>
        <end position="70"/>
    </location>
</feature>
<comment type="caution">
    <text evidence="4">The sequence shown here is derived from an EMBL/GenBank/DDBJ whole genome shotgun (WGS) entry which is preliminary data.</text>
</comment>
<dbReference type="Gene3D" id="1.10.357.10">
    <property type="entry name" value="Tetracycline Repressor, domain 2"/>
    <property type="match status" value="1"/>
</dbReference>
<evidence type="ECO:0000313" key="5">
    <source>
        <dbReference type="Proteomes" id="UP000306509"/>
    </source>
</evidence>
<keyword evidence="4" id="KW-0418">Kinase</keyword>